<reference evidence="3" key="1">
    <citation type="submission" date="2017-04" db="EMBL/GenBank/DDBJ databases">
        <authorList>
            <person name="Varghese N."/>
            <person name="Submissions S."/>
        </authorList>
    </citation>
    <scope>NUCLEOTIDE SEQUENCE [LARGE SCALE GENOMIC DNA]</scope>
    <source>
        <strain evidence="3">DSM 16512</strain>
    </source>
</reference>
<dbReference type="Gene3D" id="1.25.40.10">
    <property type="entry name" value="Tetratricopeptide repeat domain"/>
    <property type="match status" value="1"/>
</dbReference>
<name>A0A1W1WST8_9BACT</name>
<evidence type="ECO:0000256" key="1">
    <source>
        <dbReference type="PROSITE-ProRule" id="PRU00339"/>
    </source>
</evidence>
<gene>
    <name evidence="2" type="ORF">SAMN05660197_1112</name>
</gene>
<evidence type="ECO:0000313" key="2">
    <source>
        <dbReference type="EMBL" id="SMC09306.1"/>
    </source>
</evidence>
<dbReference type="PROSITE" id="PS50005">
    <property type="entry name" value="TPR"/>
    <property type="match status" value="1"/>
</dbReference>
<keyword evidence="3" id="KW-1185">Reference proteome</keyword>
<dbReference type="Gene3D" id="3.90.550.10">
    <property type="entry name" value="Spore Coat Polysaccharide Biosynthesis Protein SpsA, Chain A"/>
    <property type="match status" value="1"/>
</dbReference>
<evidence type="ECO:0000313" key="3">
    <source>
        <dbReference type="Proteomes" id="UP000192602"/>
    </source>
</evidence>
<dbReference type="RefSeq" id="WP_084275541.1">
    <property type="nucleotide sequence ID" value="NZ_AP026671.1"/>
</dbReference>
<sequence length="400" mass="46576">MTFDVCIINQNNENLEKTLQSLDANKEYISQIIVSGKSEDKGIQSLNIDSKNEADHRNACLEAAKSEYILWLSPDIELEDETLEEYADILDEIESDVDIIYPNEVFFDEEDEKIRNYEDWYGKEELLLQSLSLENHLPNWAVLTKKSTLEKFGGFESQYNDYTFYAFIYKNLKNLSLKLSDLSFINHYIHESFIDTSYRSKLVRDIVEKYTLQEIFPKLNWENENLALATAYTLIGDVLAKYYNYFNASSFYRNAMLSFHNQETLRKLIDAYLQMGLFDEAKQLLTTQDATQEMQEELLQKIEQTQKLVQNIEKSVEEGKSGEILAMANDIMSYYEGAPIYNVLGVIYTLKGDLENAYKFFYKAATMNPIDKDILANLAEIAKKIHRENDVIALYERMTK</sequence>
<accession>A0A1W1WST8</accession>
<dbReference type="SUPFAM" id="SSF48452">
    <property type="entry name" value="TPR-like"/>
    <property type="match status" value="1"/>
</dbReference>
<dbReference type="Proteomes" id="UP000192602">
    <property type="component" value="Unassembled WGS sequence"/>
</dbReference>
<dbReference type="InterPro" id="IPR011990">
    <property type="entry name" value="TPR-like_helical_dom_sf"/>
</dbReference>
<dbReference type="OrthoDB" id="5291101at2"/>
<feature type="repeat" description="TPR" evidence="1">
    <location>
        <begin position="338"/>
        <end position="371"/>
    </location>
</feature>
<dbReference type="InterPro" id="IPR019734">
    <property type="entry name" value="TPR_rpt"/>
</dbReference>
<protein>
    <submittedName>
        <fullName evidence="2">Tetratricopeptide repeat-containing protein</fullName>
    </submittedName>
</protein>
<dbReference type="EMBL" id="FWWZ01000001">
    <property type="protein sequence ID" value="SMC09306.1"/>
    <property type="molecule type" value="Genomic_DNA"/>
</dbReference>
<dbReference type="SMART" id="SM00028">
    <property type="entry name" value="TPR"/>
    <property type="match status" value="2"/>
</dbReference>
<dbReference type="SUPFAM" id="SSF53448">
    <property type="entry name" value="Nucleotide-diphospho-sugar transferases"/>
    <property type="match status" value="1"/>
</dbReference>
<organism evidence="2 3">
    <name type="scientific">Nitratiruptor tergarcus DSM 16512</name>
    <dbReference type="NCBI Taxonomy" id="1069081"/>
    <lineage>
        <taxon>Bacteria</taxon>
        <taxon>Pseudomonadati</taxon>
        <taxon>Campylobacterota</taxon>
        <taxon>Epsilonproteobacteria</taxon>
        <taxon>Nautiliales</taxon>
        <taxon>Nitratiruptoraceae</taxon>
        <taxon>Nitratiruptor</taxon>
    </lineage>
</organism>
<proteinExistence type="predicted"/>
<dbReference type="STRING" id="1069081.SAMN05660197_1112"/>
<keyword evidence="1" id="KW-0802">TPR repeat</keyword>
<dbReference type="AlphaFoldDB" id="A0A1W1WST8"/>
<dbReference type="Pfam" id="PF13181">
    <property type="entry name" value="TPR_8"/>
    <property type="match status" value="1"/>
</dbReference>
<dbReference type="InterPro" id="IPR029044">
    <property type="entry name" value="Nucleotide-diphossugar_trans"/>
</dbReference>